<dbReference type="InterPro" id="IPR011990">
    <property type="entry name" value="TPR-like_helical_dom_sf"/>
</dbReference>
<feature type="compositionally biased region" description="Basic and acidic residues" evidence="2">
    <location>
        <begin position="537"/>
        <end position="566"/>
    </location>
</feature>
<feature type="compositionally biased region" description="Polar residues" evidence="2">
    <location>
        <begin position="929"/>
        <end position="943"/>
    </location>
</feature>
<dbReference type="PANTHER" id="PTHR21563:SF3">
    <property type="entry name" value="ZINC FINGER C3H1 DOMAIN-CONTAINING PROTEIN"/>
    <property type="match status" value="1"/>
</dbReference>
<organism evidence="4 5">
    <name type="scientific">Astatotilapia calliptera</name>
    <name type="common">Eastern happy</name>
    <name type="synonym">Chromis callipterus</name>
    <dbReference type="NCBI Taxonomy" id="8154"/>
    <lineage>
        <taxon>Eukaryota</taxon>
        <taxon>Metazoa</taxon>
        <taxon>Chordata</taxon>
        <taxon>Craniata</taxon>
        <taxon>Vertebrata</taxon>
        <taxon>Euteleostomi</taxon>
        <taxon>Actinopterygii</taxon>
        <taxon>Neopterygii</taxon>
        <taxon>Teleostei</taxon>
        <taxon>Neoteleostei</taxon>
        <taxon>Acanthomorphata</taxon>
        <taxon>Ovalentaria</taxon>
        <taxon>Cichlomorphae</taxon>
        <taxon>Cichliformes</taxon>
        <taxon>Cichlidae</taxon>
        <taxon>African cichlids</taxon>
        <taxon>Pseudocrenilabrinae</taxon>
        <taxon>Haplochromini</taxon>
        <taxon>Astatotilapia</taxon>
    </lineage>
</organism>
<proteinExistence type="predicted"/>
<feature type="compositionally biased region" description="Low complexity" evidence="2">
    <location>
        <begin position="443"/>
        <end position="459"/>
    </location>
</feature>
<dbReference type="InterPro" id="IPR039278">
    <property type="entry name" value="Red1"/>
</dbReference>
<dbReference type="PANTHER" id="PTHR21563">
    <property type="entry name" value="ZINC FINGER C3H1 DOMAIN-CONTAINING PROTEIN"/>
    <property type="match status" value="1"/>
</dbReference>
<feature type="domain" description="Putative zinc-finger" evidence="3">
    <location>
        <begin position="1337"/>
        <end position="1357"/>
    </location>
</feature>
<dbReference type="SUPFAM" id="SSF48452">
    <property type="entry name" value="TPR-like"/>
    <property type="match status" value="2"/>
</dbReference>
<name>A0AAX7W5K3_ASTCA</name>
<dbReference type="Ensembl" id="ENSACLT00000079657.1">
    <property type="protein sequence ID" value="ENSACLP00000084736.1"/>
    <property type="gene ID" value="ENSACLG00000021274.2"/>
</dbReference>
<feature type="compositionally biased region" description="Pro residues" evidence="2">
    <location>
        <begin position="1133"/>
        <end position="1144"/>
    </location>
</feature>
<dbReference type="InterPro" id="IPR003107">
    <property type="entry name" value="HAT"/>
</dbReference>
<reference evidence="4" key="2">
    <citation type="submission" date="2025-08" db="UniProtKB">
        <authorList>
            <consortium name="Ensembl"/>
        </authorList>
    </citation>
    <scope>IDENTIFICATION</scope>
</reference>
<feature type="region of interest" description="Disordered" evidence="2">
    <location>
        <begin position="665"/>
        <end position="695"/>
    </location>
</feature>
<feature type="compositionally biased region" description="Basic residues" evidence="2">
    <location>
        <begin position="47"/>
        <end position="56"/>
    </location>
</feature>
<feature type="region of interest" description="Disordered" evidence="2">
    <location>
        <begin position="407"/>
        <end position="610"/>
    </location>
</feature>
<feature type="compositionally biased region" description="Acidic residues" evidence="2">
    <location>
        <begin position="12"/>
        <end position="27"/>
    </location>
</feature>
<feature type="coiled-coil region" evidence="1">
    <location>
        <begin position="1079"/>
        <end position="1113"/>
    </location>
</feature>
<feature type="region of interest" description="Disordered" evidence="2">
    <location>
        <begin position="1432"/>
        <end position="1473"/>
    </location>
</feature>
<feature type="compositionally biased region" description="Pro residues" evidence="2">
    <location>
        <begin position="784"/>
        <end position="800"/>
    </location>
</feature>
<keyword evidence="1" id="KW-0175">Coiled coil</keyword>
<protein>
    <recommendedName>
        <fullName evidence="3">Putative zinc-finger domain-containing protein</fullName>
    </recommendedName>
</protein>
<feature type="region of interest" description="Disordered" evidence="2">
    <location>
        <begin position="919"/>
        <end position="943"/>
    </location>
</feature>
<evidence type="ECO:0000259" key="3">
    <source>
        <dbReference type="Pfam" id="PF10650"/>
    </source>
</evidence>
<feature type="compositionally biased region" description="Basic and acidic residues" evidence="2">
    <location>
        <begin position="378"/>
        <end position="388"/>
    </location>
</feature>
<feature type="region of interest" description="Disordered" evidence="2">
    <location>
        <begin position="279"/>
        <end position="395"/>
    </location>
</feature>
<dbReference type="GO" id="GO:0005634">
    <property type="term" value="C:nucleus"/>
    <property type="evidence" value="ECO:0007669"/>
    <property type="project" value="TreeGrafter"/>
</dbReference>
<reference evidence="4" key="3">
    <citation type="submission" date="2025-09" db="UniProtKB">
        <authorList>
            <consortium name="Ensembl"/>
        </authorList>
    </citation>
    <scope>IDENTIFICATION</scope>
</reference>
<evidence type="ECO:0000256" key="1">
    <source>
        <dbReference type="SAM" id="Coils"/>
    </source>
</evidence>
<feature type="region of interest" description="Disordered" evidence="2">
    <location>
        <begin position="878"/>
        <end position="897"/>
    </location>
</feature>
<evidence type="ECO:0000313" key="5">
    <source>
        <dbReference type="Proteomes" id="UP000265100"/>
    </source>
</evidence>
<feature type="region of interest" description="Disordered" evidence="2">
    <location>
        <begin position="721"/>
        <end position="758"/>
    </location>
</feature>
<evidence type="ECO:0000256" key="2">
    <source>
        <dbReference type="SAM" id="MobiDB-lite"/>
    </source>
</evidence>
<feature type="compositionally biased region" description="Basic and acidic residues" evidence="2">
    <location>
        <begin position="1070"/>
        <end position="1079"/>
    </location>
</feature>
<feature type="compositionally biased region" description="Pro residues" evidence="2">
    <location>
        <begin position="96"/>
        <end position="107"/>
    </location>
</feature>
<sequence length="2139" mass="237049">MDVDVPNRSPAEDGELEDGEICDDDTEERAPPRRGDGSRPRGGAPPRPRKPHKHPHGAPPHLGHPPPDFRHLMSYSLGPHGPFPPGHRQQCGPSGPDRPPSPPPQQQPPGLGSHGEPGPRSSFWERSHGALGRFRHRGMPNGGPGGWSRGGRGGNSRPPPGRYLPGESHSSPARKQKPLGRNRLRKVAHGAPRPESSGDESFEDLLSKYKQIQIELECIRKEETMALEPRTSPVRDDVVECVAAALTDTKAEPGLALSPAAATDEVSELERKKVFQAFNIKPLRQKLPTPADLDELQKKWAKPDGEGDQPITDNGAELEGKGAKEAEEGTRESGGEGEQRAEGGEPADERPCDPCIMEEQEKPPPPCPSESSASSEDSPDKATEKVVVVEEEELSELQLRLLALQSASKKWQQKEQQVMRRSKERITKATQEKSSGPGAAPPARQRVTTRSASTAAAATERTRTRSKPQDRDRERNKTGPRPQDRDRLKPCPKAGPKGPLERARPPGKAHITKKISPVSVAKQAFRKQQVRTWKLQQQREQEEKRRQEEEERRKREDEIRRIRDLSNQDEQYNRFMKLVGGRKRTRSKSRDRDHRKSAGKPGLDTSGNLYQYDNYDEVAMDTDSETGSPGKGAGGAPDAPFASCFPFKLVCLRFSPVANAQQPAVCGGGGVHPSPVRRRPRSFRNGTPPPPHHHGYLPRSSLMTVFFFFFSTPQEFSQPFLPPLLSAIPPPPPPLPPPPDELEPPPKPPFADEEEEEEMLLRETCLMSMANKRVVVSEKSSSAPPSPGGPPPADLQPPPRGNLSTVSLNTVPQPRPNKAARAHLAARAPLVLPRHKTVVVSLNDSDDSDSDMDACSSSQAVFGGLEFMIKEARRTVEAAKPKGASASEKENNPVRTPEALPDAKKAEYRLLKEEIASRERQRMMKEQSPRGSASPATADSIDSSLKPAVELKLSEAELKLSKHRELLQRDEAVLRHLLQQELKKNESLKAAEAKVAKLREQLQASERIVGANKTLLRKLREQVHRVEQRVSVKKTVAVRLEQELVQAHLAAGRAPKRRADSSRPALSKLPRRDAAPRGSERHFAELIAQKQRLQQLESEYALKIQKLKEAQVLRNKGVLPELPVEPPLRSATPPDPQVQPPPQPSLHDLSQDKLTLDSEDPAEAEDHEPEPAPAAAARGGRRSSFRQSSCSFTKPHLDATSSAPPKDVGTAAKPVKALPSGSAGVELPAEMFAGLDVDALQRLYRQKTPLGDLLLMELQVLGEDVDPALAAQVFPAEVETAVSSSGGLELRPLPFGPYHSPLLAFRSYRFSPYYRTKEKLSLSSVTYSNAIEAKKCFCRFDLTGTCNDDGCRWQHMRNCTLSGNQLFQDILSYDLSLIGCSDGSSDEDVCAATEKYMKRLFGSNKDRMGVDQKAVLLVSKVNESKRHVPPYTTYKDARRWRPKPSTQSDLSPEDDGSGDEGMAAGHVTPGRDSGAHAGLSALDACVTSEDKRYFISETDDIANLEASVLESPRDTQLWIKLAFKYLSQSETSAAECLEAALNTLSRALESNCDNPEVWSHYLSLFSRRGSREEVQEMCEMAVEHAPDYRVWWNYLNLESSFEGKDYVCERLLQFLLAEASSGVTEMLSFELMEALLYRVQLSLFTGRLESALAVLQNALKSPQDRSIADHLMAADRALLWLSYIHLTEFDRLPACLYDPAESGPSRVVSREPFLLPWRTPQDISTPADILIALFQDGVRQCSDDHASDSERTLACLPLHTNLIFLYKLLQRYSEGVALCESLLEFCPESCVLRDAVADLHLHGGSGDRAVSMWLHALAECPHNAEVFYHCCKFLMAQEEAGAITPLFRGFVLSLCEDEQSPRTPVDVLRHILGFSSSSELLGGPVIKKELQERLSQQMSFLHLIHCRWQWLHGSVEDAAEAFERALGAVTQLEELHRLWMDYLTFSCSPQARAATAASQSRTFSDLVQRCLSTTPSRLELPFNAAEFWSCYRFHNKVVALYLSCLPPSQHALVLERLCYTMPNNTELGLRLLHQEWLDGNVEHLKFQARMLSGNTPKCLSSWKIAIAVEEELKERAEVRHMFQQALQNLPLSAALWKHRLLLEAADGGASERLRRLWDCCQRAGVSVSGGVGPSLGEDG</sequence>
<gene>
    <name evidence="4" type="primary">ZFC3H1</name>
</gene>
<feature type="compositionally biased region" description="Basic and acidic residues" evidence="2">
    <location>
        <begin position="460"/>
        <end position="489"/>
    </location>
</feature>
<feature type="region of interest" description="Disordered" evidence="2">
    <location>
        <begin position="1"/>
        <end position="202"/>
    </location>
</feature>
<dbReference type="GO" id="GO:0006396">
    <property type="term" value="P:RNA processing"/>
    <property type="evidence" value="ECO:0007669"/>
    <property type="project" value="InterPro"/>
</dbReference>
<feature type="region of interest" description="Disordered" evidence="2">
    <location>
        <begin position="1123"/>
        <end position="1217"/>
    </location>
</feature>
<dbReference type="SMART" id="SM00386">
    <property type="entry name" value="HAT"/>
    <property type="match status" value="5"/>
</dbReference>
<feature type="compositionally biased region" description="Basic residues" evidence="2">
    <location>
        <begin position="172"/>
        <end position="188"/>
    </location>
</feature>
<keyword evidence="5" id="KW-1185">Reference proteome</keyword>
<accession>A0AAX7W5K3</accession>
<evidence type="ECO:0000313" key="4">
    <source>
        <dbReference type="Ensembl" id="ENSACLP00000084736.1"/>
    </source>
</evidence>
<feature type="compositionally biased region" description="Gly residues" evidence="2">
    <location>
        <begin position="140"/>
        <end position="154"/>
    </location>
</feature>
<feature type="region of interest" description="Disordered" evidence="2">
    <location>
        <begin position="1049"/>
        <end position="1079"/>
    </location>
</feature>
<dbReference type="Gene3D" id="1.25.40.10">
    <property type="entry name" value="Tetratricopeptide repeat domain"/>
    <property type="match status" value="2"/>
</dbReference>
<feature type="region of interest" description="Disordered" evidence="2">
    <location>
        <begin position="775"/>
        <end position="805"/>
    </location>
</feature>
<dbReference type="InterPro" id="IPR019607">
    <property type="entry name" value="Putative_zinc-finger_domain"/>
</dbReference>
<dbReference type="Pfam" id="PF10650">
    <property type="entry name" value="zf-C3H1"/>
    <property type="match status" value="1"/>
</dbReference>
<feature type="compositionally biased region" description="Acidic residues" evidence="2">
    <location>
        <begin position="1157"/>
        <end position="1168"/>
    </location>
</feature>
<dbReference type="Proteomes" id="UP000265100">
    <property type="component" value="Chromosome 7"/>
</dbReference>
<dbReference type="GO" id="GO:0000178">
    <property type="term" value="C:exosome (RNase complex)"/>
    <property type="evidence" value="ECO:0007669"/>
    <property type="project" value="TreeGrafter"/>
</dbReference>
<feature type="compositionally biased region" description="Basic and acidic residues" evidence="2">
    <location>
        <begin position="919"/>
        <end position="928"/>
    </location>
</feature>
<feature type="compositionally biased region" description="Basic and acidic residues" evidence="2">
    <location>
        <begin position="295"/>
        <end position="305"/>
    </location>
</feature>
<feature type="compositionally biased region" description="Pro residues" evidence="2">
    <location>
        <begin position="728"/>
        <end position="749"/>
    </location>
</feature>
<reference evidence="4" key="1">
    <citation type="submission" date="2018-05" db="EMBL/GenBank/DDBJ databases">
        <authorList>
            <person name="Datahose"/>
        </authorList>
    </citation>
    <scope>NUCLEOTIDE SEQUENCE</scope>
</reference>
<dbReference type="GeneTree" id="ENSGT00390000001116"/>
<feature type="compositionally biased region" description="Basic and acidic residues" evidence="2">
    <location>
        <begin position="28"/>
        <end position="39"/>
    </location>
</feature>
<feature type="compositionally biased region" description="Basic and acidic residues" evidence="2">
    <location>
        <begin position="318"/>
        <end position="352"/>
    </location>
</feature>
<feature type="coiled-coil region" evidence="1">
    <location>
        <begin position="953"/>
        <end position="1008"/>
    </location>
</feature>